<evidence type="ECO:0000313" key="2">
    <source>
        <dbReference type="EMBL" id="TQM44500.1"/>
    </source>
</evidence>
<dbReference type="Gene3D" id="3.50.50.60">
    <property type="entry name" value="FAD/NAD(P)-binding domain"/>
    <property type="match status" value="1"/>
</dbReference>
<dbReference type="RefSeq" id="WP_142099405.1">
    <property type="nucleotide sequence ID" value="NZ_VFPH01000001.1"/>
</dbReference>
<sequence>MTRTILISGASIAGPALAFWLHHHGFRPVIVERAPAARDGGYPVDVRAGALDVVDRMGLLPAVRDAHVDSRGGTFVGARGRVIARVTPDEVTGSPAGRDVELPRGDLARLLHEHTRDDVEYLFGDTITALEQDAGGVHVTFRNAPPRTFDLVVGADGLHSTVRGLTFGPEDRFRHDLGFAFAGFSLDEATNVGRNLDREFVAHNTPGRMAGVNAVRGRHRLIGMLAFATPPGFAVDPGDVPAQRDVVATAFDGGGWEVPRLVEAMRSAEDFFFDTVSQIRIPGWSRGRVALVGDAAYAPALLSGQGTSLALIGAYVLAGELAAAGGDATVAFTAYERALRPFVERNQELAKSGGAGLIPQTRTALWMRNAVLAALPYLGPVKRLLTGGVDEAARSFPLPDYERSIAAKPLPRDDVG</sequence>
<dbReference type="PRINTS" id="PR00420">
    <property type="entry name" value="RNGMNOXGNASE"/>
</dbReference>
<evidence type="ECO:0000259" key="1">
    <source>
        <dbReference type="Pfam" id="PF01494"/>
    </source>
</evidence>
<dbReference type="InterPro" id="IPR002938">
    <property type="entry name" value="FAD-bd"/>
</dbReference>
<protein>
    <submittedName>
        <fullName evidence="2">2-polyprenyl-6-methoxyphenol hydroxylase-like FAD-dependent oxidoreductase</fullName>
    </submittedName>
</protein>
<name>A0A543GEJ0_9PSEU</name>
<gene>
    <name evidence="2" type="ORF">FB388_1867</name>
</gene>
<dbReference type="InterPro" id="IPR036188">
    <property type="entry name" value="FAD/NAD-bd_sf"/>
</dbReference>
<dbReference type="Pfam" id="PF01494">
    <property type="entry name" value="FAD_binding_3"/>
    <property type="match status" value="1"/>
</dbReference>
<dbReference type="AlphaFoldDB" id="A0A543GEJ0"/>
<dbReference type="OrthoDB" id="4293235at2"/>
<organism evidence="2 3">
    <name type="scientific">Pseudonocardia cypriaca</name>
    <dbReference type="NCBI Taxonomy" id="882449"/>
    <lineage>
        <taxon>Bacteria</taxon>
        <taxon>Bacillati</taxon>
        <taxon>Actinomycetota</taxon>
        <taxon>Actinomycetes</taxon>
        <taxon>Pseudonocardiales</taxon>
        <taxon>Pseudonocardiaceae</taxon>
        <taxon>Pseudonocardia</taxon>
    </lineage>
</organism>
<dbReference type="PANTHER" id="PTHR46865">
    <property type="entry name" value="OXIDOREDUCTASE-RELATED"/>
    <property type="match status" value="1"/>
</dbReference>
<evidence type="ECO:0000313" key="3">
    <source>
        <dbReference type="Proteomes" id="UP000319818"/>
    </source>
</evidence>
<dbReference type="Proteomes" id="UP000319818">
    <property type="component" value="Unassembled WGS sequence"/>
</dbReference>
<reference evidence="2 3" key="1">
    <citation type="submission" date="2019-06" db="EMBL/GenBank/DDBJ databases">
        <title>Sequencing the genomes of 1000 actinobacteria strains.</title>
        <authorList>
            <person name="Klenk H.-P."/>
        </authorList>
    </citation>
    <scope>NUCLEOTIDE SEQUENCE [LARGE SCALE GENOMIC DNA]</scope>
    <source>
        <strain evidence="2 3">DSM 45511</strain>
    </source>
</reference>
<dbReference type="InterPro" id="IPR051704">
    <property type="entry name" value="FAD_aromatic-hydroxylase"/>
</dbReference>
<comment type="caution">
    <text evidence="2">The sequence shown here is derived from an EMBL/GenBank/DDBJ whole genome shotgun (WGS) entry which is preliminary data.</text>
</comment>
<dbReference type="Gene3D" id="3.30.9.10">
    <property type="entry name" value="D-Amino Acid Oxidase, subunit A, domain 2"/>
    <property type="match status" value="1"/>
</dbReference>
<feature type="domain" description="FAD-binding" evidence="1">
    <location>
        <begin position="4"/>
        <end position="345"/>
    </location>
</feature>
<dbReference type="SUPFAM" id="SSF51905">
    <property type="entry name" value="FAD/NAD(P)-binding domain"/>
    <property type="match status" value="1"/>
</dbReference>
<dbReference type="EMBL" id="VFPH01000001">
    <property type="protein sequence ID" value="TQM44500.1"/>
    <property type="molecule type" value="Genomic_DNA"/>
</dbReference>
<accession>A0A543GEJ0</accession>
<keyword evidence="3" id="KW-1185">Reference proteome</keyword>
<dbReference type="PANTHER" id="PTHR46865:SF2">
    <property type="entry name" value="MONOOXYGENASE"/>
    <property type="match status" value="1"/>
</dbReference>
<proteinExistence type="predicted"/>
<dbReference type="GO" id="GO:0071949">
    <property type="term" value="F:FAD binding"/>
    <property type="evidence" value="ECO:0007669"/>
    <property type="project" value="InterPro"/>
</dbReference>